<sequence length="2621" mass="304945">MDKIVIDYAIENHLEMINEMMTNIQCSNKEIVNNNLQKLSSYIMHELIYLDNSLQIQIVEKFNSKLKKMVLNDIVENKILAIDVVLMLLQIDIECYSSGSIYYFINIIQSCMNSTDEYLMNIIAYAIGVISSMNKTLFELRILTLVLNWIISSSQHKYIFGIKVIRQVIIACPYIFIEKIKDYYKYILKAMKYSKENLLETCLTALESALRITSHFEKTCDVTPLYNAILLEIQKPLPTQKSLPTILEDEWILKSVYILKRFLVVAHKSYTNECSHIEKCIQYKNYNYKFSLNKHNNFINENVSSKSQLIHNRHHPIGYTHNPQSHHEFTDFDIEQSELAFAALQDDIVSIWRLLIHYTKTKNWTIMRELLMLFPALIVFDVELSKIYVEKIFQLYLDGFNKGHGEALVYLGLYCKNLGKHLPHLYVKKVFEFTNKPSKVQNKTTFAHGIWYEIYLSLIFSKFVIRDEKLLISIVDGILDTCSIGPTLLEAIHEIYISASPKICESIETKLLLISYTILACETFDDEMCVSESIKSEESDENDDFEYDYEEDVDIREDSCDDSVYKNEMEPFCEKIQTVHKPDFEVDKFGMNLSRRPDVANGVDREKTNIDNINHEGSNTIRNKTKKIAYSFDSNISRSSKLSESSSNVVILGNSCTPKTNFTFQNEMSSLEQFKVNLKKYNVNNEKNIETALDILIKFNFDSSKTLPHLKKCYSHYLVHTNRNIRIKTMKTCKVLIIPLINSLLGDYGAIYNIPVIDNVVKGMIQVAITDSDWKIRHYSYCTLIDPIIYHYIAYQEYVDLFKFSLYDTVFEVREVALCLIGHLITINRTIIISTLTGVVTESIRHFMSTGLIHSKIETVKLLTHVTFLVPTFIIPYASIMVSVIVNRLIKSPNCLSKRHLLASLGNLVEIIPEKFFEKRKKVLHLLYDNLQNSNSDSIIQINLWTLNQFVEFTDCDMYILKEFPQILILLDEILMANVSTYCKRMILRIIGCIGAIDPKVFTSHVKKVDDVKITFLPNNQVTESDSDFELVESMNISSFETVASLSKSNLSFESLKLDCTYEYDNLEEYSTHVCFYQLLNIFSNENLVSETSSCFLSIKNIICYRSKYLDKYLPYLMKAILGRIDKLNDLNAQFVIINLASIIKVVGSKIADYVDPIFIQIKKFWNLKPNMRNSIIDLIKEIGFALKTMFSSYVHHVMPFLMKLFKFDESENRTVTCQALLMLRNFYNELGYFFQFVVTTVTDLIYDQNSTINLRETAIITLKVFLKHTFIKQYIVIYVHVIIFILNQVDDNHVKNLTLSLLYATMKLTNKNFKIFIPIIESCLVRNRIDIVEFEYHLIFVYQPMNFKVGAEKLVLEEEPIQISPDKPPEDVEYVRNEQLDDFWYLPNFTHTSEWENWFNSLYVGLIITSSSTAIKACMHVSSNVSRIAKRLFHISFLTNWLEYNDDNKRKVVSILEKILATSDNKDFIRDILNLVQFFNRTKYGPLPIKHFLCAKSCEVVSFTSQALYHLEEMFRVQPTQSLLIQIIDINMSLQNRDAARGALYYAQYCSNIEIPVYWYEKLEVWTLALNKYMKLTDGYLVEMTRSINESLEDNTIIAKHIQECIHGQMRCAKSLGKWDDLLYMADNWVKPNSSVESEIAYLVTLGSWKRDNYYLMSEYLKYVIPNTFDYHFFSAFIFALKLDYIKSSQHIEQCRDIIYPRVVGKYVDNYTRIYTDIINLQVIVELEECIELGEVKDTYRSNQIKRKWDARLKEAEKNMIVWNKILEYRKDSHSSEKNLDSILDFSELCQLEGRFNLASTILESMKNTKLTQINREFIRNENVRLTMESIKVLWSQDCCEEAIKSMELFLIETISIFENRLNLPPADPEFANPLNSEGDMKIQISPKLRSKACILLSSWKWSLRPEEPLNVIKYYEEASRCDFDSYETLSKLASIYYSTALGLLHKHVLVNSNSKYALSTDIHLEQLKNVSKEDNDNYIRRDTIESENDDEKSQHYKDILAYCISALRNFFCAIRIDSNNALQDTLRILTLWFDFGNTPIVYKELCEGIQAMHVENWLQVIPQLIARIGTERTYVNQLIMQTLLNIGKLHPQAIIYSLVVATKSENKLRLAAADNLIHCLKRDHNKIVTEAIMISRELVRIANLWHEQISAKFDEISRISNDKSNQGKITKVLSELNSIISQKPETRNESDLQEIYANPLREAYLIYKSSQNSLFDDNHYNNYIKIIKKLTNQFKRITYLKLTHVSPLLAKIKEMDLAVPGTYNSSNKIVRICKIYNDISIINSKQRPRKICMLGSDGKDYSFLLKGNEDIRQDERIMQLFKLINSFLASNLDTARTGLSIERYDSIPLSPNFGLIGWIHDCDTIHSLIKEYRIKNSVLIDIEHRILLQITHDYDQLTLIQKVYAFEIVLSNVGGNDLAKIMFNRSVDAQTWFENRRVYTTSLATMSMVGYILGLGDRHPSNIMINRKSGKIVHIDFGDCFEVAMHREKYPEKIPFRLTRMFVRAMEVTGINGTYILTCERVLKVLRTNNESILAVLEAFVYDPLFNWQNVHNSSDEENNVQGVMNKVSMVIIKRVRDKLRGCDFGEQLSISKQVEFLVKEASSHRNICQCYIGWCPFW</sequence>
<dbReference type="EMBL" id="LWCA01000318">
    <property type="protein sequence ID" value="OAF69217.1"/>
    <property type="molecule type" value="Genomic_DNA"/>
</dbReference>
<accession>A0A177B4J1</accession>
<dbReference type="Proteomes" id="UP000078046">
    <property type="component" value="Unassembled WGS sequence"/>
</dbReference>
<dbReference type="Pfam" id="PF02260">
    <property type="entry name" value="FATC"/>
    <property type="match status" value="1"/>
</dbReference>
<dbReference type="InterPro" id="IPR011009">
    <property type="entry name" value="Kinase-like_dom_sf"/>
</dbReference>
<dbReference type="InterPro" id="IPR016024">
    <property type="entry name" value="ARM-type_fold"/>
</dbReference>
<evidence type="ECO:0000313" key="14">
    <source>
        <dbReference type="Proteomes" id="UP000078046"/>
    </source>
</evidence>
<dbReference type="InterPro" id="IPR026683">
    <property type="entry name" value="TOR_cat"/>
</dbReference>
<dbReference type="GO" id="GO:0031929">
    <property type="term" value="P:TOR signaling"/>
    <property type="evidence" value="ECO:0007669"/>
    <property type="project" value="TreeGrafter"/>
</dbReference>
<dbReference type="InterPro" id="IPR057564">
    <property type="entry name" value="HEAT_ATR"/>
</dbReference>
<dbReference type="GO" id="GO:0031932">
    <property type="term" value="C:TORC2 complex"/>
    <property type="evidence" value="ECO:0007669"/>
    <property type="project" value="TreeGrafter"/>
</dbReference>
<dbReference type="InterPro" id="IPR050517">
    <property type="entry name" value="DDR_Repair_Kinase"/>
</dbReference>
<evidence type="ECO:0000256" key="7">
    <source>
        <dbReference type="ARBA" id="ARBA00047899"/>
    </source>
</evidence>
<dbReference type="EC" id="2.7.11.1" evidence="9"/>
<dbReference type="GO" id="GO:0016242">
    <property type="term" value="P:negative regulation of macroautophagy"/>
    <property type="evidence" value="ECO:0007669"/>
    <property type="project" value="TreeGrafter"/>
</dbReference>
<dbReference type="PANTHER" id="PTHR11139">
    <property type="entry name" value="ATAXIA TELANGIECTASIA MUTATED ATM -RELATED"/>
    <property type="match status" value="1"/>
</dbReference>
<dbReference type="GO" id="GO:0044877">
    <property type="term" value="F:protein-containing complex binding"/>
    <property type="evidence" value="ECO:0007669"/>
    <property type="project" value="InterPro"/>
</dbReference>
<dbReference type="GO" id="GO:0004674">
    <property type="term" value="F:protein serine/threonine kinase activity"/>
    <property type="evidence" value="ECO:0007669"/>
    <property type="project" value="UniProtKB-KW"/>
</dbReference>
<feature type="domain" description="FATC" evidence="12">
    <location>
        <begin position="2589"/>
        <end position="2621"/>
    </location>
</feature>
<dbReference type="Pfam" id="PF23593">
    <property type="entry name" value="HEAT_ATR"/>
    <property type="match status" value="1"/>
</dbReference>
<evidence type="ECO:0000256" key="8">
    <source>
        <dbReference type="ARBA" id="ARBA00048679"/>
    </source>
</evidence>
<dbReference type="GO" id="GO:0106310">
    <property type="term" value="F:protein serine kinase activity"/>
    <property type="evidence" value="ECO:0007669"/>
    <property type="project" value="RHEA"/>
</dbReference>
<evidence type="ECO:0000256" key="3">
    <source>
        <dbReference type="ARBA" id="ARBA00022737"/>
    </source>
</evidence>
<evidence type="ECO:0000256" key="1">
    <source>
        <dbReference type="ARBA" id="ARBA00011031"/>
    </source>
</evidence>
<keyword evidence="4 9" id="KW-0547">Nucleotide-binding</keyword>
<evidence type="ECO:0000256" key="9">
    <source>
        <dbReference type="RuleBase" id="RU364109"/>
    </source>
</evidence>
<dbReference type="Pfam" id="PF02259">
    <property type="entry name" value="FAT"/>
    <property type="match status" value="1"/>
</dbReference>
<dbReference type="Gene3D" id="1.10.1070.11">
    <property type="entry name" value="Phosphatidylinositol 3-/4-kinase, catalytic domain"/>
    <property type="match status" value="1"/>
</dbReference>
<feature type="domain" description="FAT" evidence="11">
    <location>
        <begin position="1494"/>
        <end position="2106"/>
    </location>
</feature>
<keyword evidence="6 9" id="KW-0067">ATP-binding</keyword>
<dbReference type="GO" id="GO:0031931">
    <property type="term" value="C:TORC1 complex"/>
    <property type="evidence" value="ECO:0007669"/>
    <property type="project" value="TreeGrafter"/>
</dbReference>
<organism evidence="13 14">
    <name type="scientific">Intoshia linei</name>
    <dbReference type="NCBI Taxonomy" id="1819745"/>
    <lineage>
        <taxon>Eukaryota</taxon>
        <taxon>Metazoa</taxon>
        <taxon>Spiralia</taxon>
        <taxon>Lophotrochozoa</taxon>
        <taxon>Mesozoa</taxon>
        <taxon>Orthonectida</taxon>
        <taxon>Rhopaluridae</taxon>
        <taxon>Intoshia</taxon>
    </lineage>
</organism>
<dbReference type="PROSITE" id="PS50290">
    <property type="entry name" value="PI3_4_KINASE_3"/>
    <property type="match status" value="1"/>
</dbReference>
<proteinExistence type="inferred from homology"/>
<dbReference type="FunFam" id="3.30.1010.10:FF:000006">
    <property type="entry name" value="Serine/threonine-protein kinase TOR"/>
    <property type="match status" value="1"/>
</dbReference>
<dbReference type="InterPro" id="IPR018936">
    <property type="entry name" value="PI3/4_kinase_CS"/>
</dbReference>
<dbReference type="PROSITE" id="PS51189">
    <property type="entry name" value="FAT"/>
    <property type="match status" value="1"/>
</dbReference>
<keyword evidence="3" id="KW-0677">Repeat</keyword>
<dbReference type="PROSITE" id="PS00916">
    <property type="entry name" value="PI3_4_KINASE_2"/>
    <property type="match status" value="1"/>
</dbReference>
<comment type="similarity">
    <text evidence="1 9">Belongs to the PI3/PI4-kinase family.</text>
</comment>
<evidence type="ECO:0000313" key="13">
    <source>
        <dbReference type="EMBL" id="OAF69217.1"/>
    </source>
</evidence>
<feature type="domain" description="PI3K/PI4K catalytic" evidence="10">
    <location>
        <begin position="2277"/>
        <end position="2590"/>
    </location>
</feature>
<dbReference type="Pfam" id="PF00454">
    <property type="entry name" value="PI3_PI4_kinase"/>
    <property type="match status" value="1"/>
</dbReference>
<evidence type="ECO:0000259" key="11">
    <source>
        <dbReference type="PROSITE" id="PS51189"/>
    </source>
</evidence>
<dbReference type="InterPro" id="IPR009076">
    <property type="entry name" value="FRB_dom"/>
</dbReference>
<name>A0A177B4J1_9BILA</name>
<dbReference type="InterPro" id="IPR003151">
    <property type="entry name" value="PIK-rel_kinase_FAT"/>
</dbReference>
<dbReference type="PROSITE" id="PS00915">
    <property type="entry name" value="PI3_4_KINASE_1"/>
    <property type="match status" value="1"/>
</dbReference>
<evidence type="ECO:0000259" key="10">
    <source>
        <dbReference type="PROSITE" id="PS50290"/>
    </source>
</evidence>
<dbReference type="InterPro" id="IPR003152">
    <property type="entry name" value="FATC_dom"/>
</dbReference>
<dbReference type="SMART" id="SM01345">
    <property type="entry name" value="Rapamycin_bind"/>
    <property type="match status" value="1"/>
</dbReference>
<dbReference type="InterPro" id="IPR036738">
    <property type="entry name" value="FRB_sf"/>
</dbReference>
<dbReference type="OrthoDB" id="2250022at2759"/>
<keyword evidence="9" id="KW-0723">Serine/threonine-protein kinase</keyword>
<keyword evidence="14" id="KW-1185">Reference proteome</keyword>
<dbReference type="GO" id="GO:0005634">
    <property type="term" value="C:nucleus"/>
    <property type="evidence" value="ECO:0007669"/>
    <property type="project" value="TreeGrafter"/>
</dbReference>
<dbReference type="GO" id="GO:0005737">
    <property type="term" value="C:cytoplasm"/>
    <property type="evidence" value="ECO:0007669"/>
    <property type="project" value="TreeGrafter"/>
</dbReference>
<comment type="catalytic activity">
    <reaction evidence="8">
        <text>L-seryl-[protein] + ATP = O-phospho-L-seryl-[protein] + ADP + H(+)</text>
        <dbReference type="Rhea" id="RHEA:17989"/>
        <dbReference type="Rhea" id="RHEA-COMP:9863"/>
        <dbReference type="Rhea" id="RHEA-COMP:11604"/>
        <dbReference type="ChEBI" id="CHEBI:15378"/>
        <dbReference type="ChEBI" id="CHEBI:29999"/>
        <dbReference type="ChEBI" id="CHEBI:30616"/>
        <dbReference type="ChEBI" id="CHEBI:83421"/>
        <dbReference type="ChEBI" id="CHEBI:456216"/>
        <dbReference type="EC" id="2.7.11.1"/>
    </reaction>
</comment>
<dbReference type="SUPFAM" id="SSF47212">
    <property type="entry name" value="FKBP12-rapamycin-binding domain of FKBP-rapamycin-associated protein (FRAP)"/>
    <property type="match status" value="1"/>
</dbReference>
<dbReference type="InterPro" id="IPR011989">
    <property type="entry name" value="ARM-like"/>
</dbReference>
<reference evidence="13 14" key="1">
    <citation type="submission" date="2016-04" db="EMBL/GenBank/DDBJ databases">
        <title>The genome of Intoshia linei affirms orthonectids as highly simplified spiralians.</title>
        <authorList>
            <person name="Mikhailov K.V."/>
            <person name="Slusarev G.S."/>
            <person name="Nikitin M.A."/>
            <person name="Logacheva M.D."/>
            <person name="Penin A."/>
            <person name="Aleoshin V."/>
            <person name="Panchin Y.V."/>
        </authorList>
    </citation>
    <scope>NUCLEOTIDE SEQUENCE [LARGE SCALE GENOMIC DNA]</scope>
    <source>
        <strain evidence="13">Intl2013</strain>
        <tissue evidence="13">Whole animal</tissue>
    </source>
</reference>
<gene>
    <name evidence="13" type="ORF">A3Q56_03039</name>
</gene>
<dbReference type="Pfam" id="PF11865">
    <property type="entry name" value="mTOR_dom"/>
    <property type="match status" value="1"/>
</dbReference>
<evidence type="ECO:0000256" key="4">
    <source>
        <dbReference type="ARBA" id="ARBA00022741"/>
    </source>
</evidence>
<protein>
    <recommendedName>
        <fullName evidence="9">Serine/threonine-protein kinase TOR</fullName>
        <ecNumber evidence="9">2.7.11.1</ecNumber>
    </recommendedName>
</protein>
<dbReference type="SMART" id="SM01343">
    <property type="entry name" value="FATC"/>
    <property type="match status" value="1"/>
</dbReference>
<keyword evidence="5 9" id="KW-0418">Kinase</keyword>
<dbReference type="GO" id="GO:0005524">
    <property type="term" value="F:ATP binding"/>
    <property type="evidence" value="ECO:0007669"/>
    <property type="project" value="UniProtKB-KW"/>
</dbReference>
<dbReference type="InterPro" id="IPR024585">
    <property type="entry name" value="mTOR_dom"/>
</dbReference>
<dbReference type="InterPro" id="IPR036940">
    <property type="entry name" value="PI3/4_kinase_cat_sf"/>
</dbReference>
<dbReference type="SUPFAM" id="SSF56112">
    <property type="entry name" value="Protein kinase-like (PK-like)"/>
    <property type="match status" value="1"/>
</dbReference>
<dbReference type="SUPFAM" id="SSF48371">
    <property type="entry name" value="ARM repeat"/>
    <property type="match status" value="1"/>
</dbReference>
<dbReference type="InterPro" id="IPR014009">
    <property type="entry name" value="PIK_FAT"/>
</dbReference>
<evidence type="ECO:0000256" key="6">
    <source>
        <dbReference type="ARBA" id="ARBA00022840"/>
    </source>
</evidence>
<evidence type="ECO:0000256" key="2">
    <source>
        <dbReference type="ARBA" id="ARBA00022679"/>
    </source>
</evidence>
<dbReference type="Gene3D" id="1.25.10.10">
    <property type="entry name" value="Leucine-rich Repeat Variant"/>
    <property type="match status" value="2"/>
</dbReference>
<dbReference type="SMART" id="SM00146">
    <property type="entry name" value="PI3Kc"/>
    <property type="match status" value="1"/>
</dbReference>
<comment type="catalytic activity">
    <reaction evidence="7 9">
        <text>L-threonyl-[protein] + ATP = O-phospho-L-threonyl-[protein] + ADP + H(+)</text>
        <dbReference type="Rhea" id="RHEA:46608"/>
        <dbReference type="Rhea" id="RHEA-COMP:11060"/>
        <dbReference type="Rhea" id="RHEA-COMP:11605"/>
        <dbReference type="ChEBI" id="CHEBI:15378"/>
        <dbReference type="ChEBI" id="CHEBI:30013"/>
        <dbReference type="ChEBI" id="CHEBI:30616"/>
        <dbReference type="ChEBI" id="CHEBI:61977"/>
        <dbReference type="ChEBI" id="CHEBI:456216"/>
        <dbReference type="EC" id="2.7.11.1"/>
    </reaction>
</comment>
<dbReference type="Pfam" id="PF08771">
    <property type="entry name" value="FRB_dom"/>
    <property type="match status" value="1"/>
</dbReference>
<dbReference type="CDD" id="cd05169">
    <property type="entry name" value="PIKKc_TOR"/>
    <property type="match status" value="1"/>
</dbReference>
<dbReference type="FunFam" id="1.10.1070.11:FF:000029">
    <property type="entry name" value="Serine/threonine-protein kinase TOR"/>
    <property type="match status" value="1"/>
</dbReference>
<dbReference type="InterPro" id="IPR000403">
    <property type="entry name" value="PI3/4_kinase_cat_dom"/>
</dbReference>
<evidence type="ECO:0000256" key="5">
    <source>
        <dbReference type="ARBA" id="ARBA00022777"/>
    </source>
</evidence>
<evidence type="ECO:0000259" key="12">
    <source>
        <dbReference type="PROSITE" id="PS51190"/>
    </source>
</evidence>
<dbReference type="PANTHER" id="PTHR11139:SF9">
    <property type="entry name" value="SERINE_THREONINE-PROTEIN KINASE MTOR"/>
    <property type="match status" value="1"/>
</dbReference>
<dbReference type="PROSITE" id="PS51190">
    <property type="entry name" value="FATC"/>
    <property type="match status" value="1"/>
</dbReference>
<comment type="caution">
    <text evidence="13">The sequence shown here is derived from an EMBL/GenBank/DDBJ whole genome shotgun (WGS) entry which is preliminary data.</text>
</comment>
<keyword evidence="2 9" id="KW-0808">Transferase</keyword>
<dbReference type="Gene3D" id="3.30.1010.10">
    <property type="entry name" value="Phosphatidylinositol 3-kinase Catalytic Subunit, Chain A, domain 4"/>
    <property type="match status" value="1"/>
</dbReference>
<dbReference type="SMART" id="SM01346">
    <property type="entry name" value="DUF3385"/>
    <property type="match status" value="1"/>
</dbReference>